<keyword evidence="2" id="KW-1185">Reference proteome</keyword>
<accession>A0ABY4A8S6</accession>
<name>A0ABY4A8S6_9BURK</name>
<evidence type="ECO:0000313" key="1">
    <source>
        <dbReference type="EMBL" id="UOD29981.1"/>
    </source>
</evidence>
<gene>
    <name evidence="1" type="ORF">INH39_32290</name>
</gene>
<sequence length="189" mass="21275">MDDKYQDQQKIPSQSMDLLRRVKGRVITKFIKKLKWEPDDFLKTFGLTENQIFEYGYGALFIELDAEMVIGLSCISKKISVSVFSADAGQVEEELVAPAWINCSDKKYSKACWANVIGKRIDSLGIIKLHDSNYEGDDGLYERGIVFILNSGNFVFTHALADAGPMDTVVMEFDELKPDIVKGMSIIMV</sequence>
<protein>
    <submittedName>
        <fullName evidence="1">Uncharacterized protein</fullName>
    </submittedName>
</protein>
<dbReference type="EMBL" id="CP063361">
    <property type="protein sequence ID" value="UOD29981.1"/>
    <property type="molecule type" value="Genomic_DNA"/>
</dbReference>
<proteinExistence type="predicted"/>
<dbReference type="Proteomes" id="UP000831532">
    <property type="component" value="Chromosome"/>
</dbReference>
<evidence type="ECO:0000313" key="2">
    <source>
        <dbReference type="Proteomes" id="UP000831532"/>
    </source>
</evidence>
<reference evidence="1 2" key="1">
    <citation type="submission" date="2020-10" db="EMBL/GenBank/DDBJ databases">
        <title>Genome analysis of Massilia species.</title>
        <authorList>
            <person name="Jung D.-H."/>
        </authorList>
    </citation>
    <scope>NUCLEOTIDE SEQUENCE [LARGE SCALE GENOMIC DNA]</scope>
    <source>
        <strain evidence="2">sipir</strain>
    </source>
</reference>
<dbReference type="RefSeq" id="WP_243491230.1">
    <property type="nucleotide sequence ID" value="NZ_CP063361.1"/>
</dbReference>
<organism evidence="1 2">
    <name type="scientific">Massilia violaceinigra</name>
    <dbReference type="NCBI Taxonomy" id="2045208"/>
    <lineage>
        <taxon>Bacteria</taxon>
        <taxon>Pseudomonadati</taxon>
        <taxon>Pseudomonadota</taxon>
        <taxon>Betaproteobacteria</taxon>
        <taxon>Burkholderiales</taxon>
        <taxon>Oxalobacteraceae</taxon>
        <taxon>Telluria group</taxon>
        <taxon>Massilia</taxon>
    </lineage>
</organism>